<dbReference type="NCBIfam" id="TIGR00093">
    <property type="entry name" value="pseudouridine synthase"/>
    <property type="match status" value="1"/>
</dbReference>
<dbReference type="InterPro" id="IPR050343">
    <property type="entry name" value="RsuA_PseudoU_synthase"/>
</dbReference>
<dbReference type="GO" id="GO:0009982">
    <property type="term" value="F:pseudouridine synthase activity"/>
    <property type="evidence" value="ECO:0007669"/>
    <property type="project" value="InterPro"/>
</dbReference>
<evidence type="ECO:0000313" key="6">
    <source>
        <dbReference type="EMBL" id="CAE0037624.1"/>
    </source>
</evidence>
<dbReference type="FunFam" id="3.10.290.10:FF:000003">
    <property type="entry name" value="Pseudouridine synthase"/>
    <property type="match status" value="1"/>
</dbReference>
<dbReference type="SUPFAM" id="SSF55174">
    <property type="entry name" value="Alpha-L RNA-binding motif"/>
    <property type="match status" value="1"/>
</dbReference>
<comment type="similarity">
    <text evidence="1">Belongs to the pseudouridine synthase RsuA family.</text>
</comment>
<dbReference type="InterPro" id="IPR000748">
    <property type="entry name" value="PsdUridine_synth_RsuA/RluB/E/F"/>
</dbReference>
<dbReference type="Gene3D" id="3.10.290.10">
    <property type="entry name" value="RNA-binding S4 domain"/>
    <property type="match status" value="1"/>
</dbReference>
<evidence type="ECO:0000256" key="4">
    <source>
        <dbReference type="SAM" id="MobiDB-lite"/>
    </source>
</evidence>
<evidence type="ECO:0000256" key="1">
    <source>
        <dbReference type="ARBA" id="ARBA00008348"/>
    </source>
</evidence>
<dbReference type="Pfam" id="PF00849">
    <property type="entry name" value="PseudoU_synth_2"/>
    <property type="match status" value="1"/>
</dbReference>
<gene>
    <name evidence="6" type="ORF">RMAR00112_LOCUS5575</name>
</gene>
<sequence length="384" mass="43716">MAFVAIPALNLRAVRRLCTGRVVGSFAENWRAEVASVKLNAQFDKKRSSKSRKRDEDSEGPPGGSERPPERKKKGPPLKGPIKEAKKALFLKKREQELEQFVDEQRRQYVKDARVQNDTQEDLSKSERLHKYMSRCGLASRRSAERIILEGRVTVNGETVSDVGRKINPFEDEVMVDNKVARLMDLTSWVMLHKPTRVLSTVTDDRGRETVSEFVQGFGKRLVPVGRLDRDTTGLLILTNDYSWVHKLSHPSFMHKKSYFVTCKGHISEDTAQELRDGILLPGEEEKPKTAPANVKILEHTKERGELVSKVLITIREGRNRQIRRMFYGVFHEVISLHREAFAGLRLGSLKLGESRLLLPPEIIKLKASSGGKWEKTAEDKLEE</sequence>
<dbReference type="PROSITE" id="PS50889">
    <property type="entry name" value="S4"/>
    <property type="match status" value="1"/>
</dbReference>
<dbReference type="CDD" id="cd00165">
    <property type="entry name" value="S4"/>
    <property type="match status" value="1"/>
</dbReference>
<evidence type="ECO:0000256" key="3">
    <source>
        <dbReference type="PROSITE-ProRule" id="PRU00182"/>
    </source>
</evidence>
<proteinExistence type="inferred from homology"/>
<feature type="domain" description="RNA-binding S4" evidence="5">
    <location>
        <begin position="127"/>
        <end position="188"/>
    </location>
</feature>
<dbReference type="InterPro" id="IPR036986">
    <property type="entry name" value="S4_RNA-bd_sf"/>
</dbReference>
<accession>A0A7S2ZER3</accession>
<protein>
    <recommendedName>
        <fullName evidence="5">RNA-binding S4 domain-containing protein</fullName>
    </recommendedName>
</protein>
<dbReference type="InterPro" id="IPR020094">
    <property type="entry name" value="TruA/RsuA/RluB/E/F_N"/>
</dbReference>
<feature type="region of interest" description="Disordered" evidence="4">
    <location>
        <begin position="43"/>
        <end position="82"/>
    </location>
</feature>
<dbReference type="PANTHER" id="PTHR47683">
    <property type="entry name" value="PSEUDOURIDINE SYNTHASE FAMILY PROTEIN-RELATED"/>
    <property type="match status" value="1"/>
</dbReference>
<dbReference type="EMBL" id="HBHW01007353">
    <property type="protein sequence ID" value="CAE0037624.1"/>
    <property type="molecule type" value="Transcribed_RNA"/>
</dbReference>
<dbReference type="PROSITE" id="PS01149">
    <property type="entry name" value="PSI_RSU"/>
    <property type="match status" value="1"/>
</dbReference>
<dbReference type="Gene3D" id="3.30.70.1560">
    <property type="entry name" value="Alpha-L RNA-binding motif"/>
    <property type="match status" value="1"/>
</dbReference>
<dbReference type="GO" id="GO:0003723">
    <property type="term" value="F:RNA binding"/>
    <property type="evidence" value="ECO:0007669"/>
    <property type="project" value="UniProtKB-KW"/>
</dbReference>
<dbReference type="InterPro" id="IPR020103">
    <property type="entry name" value="PsdUridine_synth_cat_dom_sf"/>
</dbReference>
<dbReference type="GO" id="GO:0001522">
    <property type="term" value="P:pseudouridine synthesis"/>
    <property type="evidence" value="ECO:0007669"/>
    <property type="project" value="InterPro"/>
</dbReference>
<dbReference type="GO" id="GO:0006364">
    <property type="term" value="P:rRNA processing"/>
    <property type="evidence" value="ECO:0007669"/>
    <property type="project" value="UniProtKB-ARBA"/>
</dbReference>
<name>A0A7S2ZER3_9RHOD</name>
<dbReference type="PANTHER" id="PTHR47683:SF2">
    <property type="entry name" value="RNA-BINDING S4 DOMAIN-CONTAINING PROTEIN"/>
    <property type="match status" value="1"/>
</dbReference>
<dbReference type="SUPFAM" id="SSF55120">
    <property type="entry name" value="Pseudouridine synthase"/>
    <property type="match status" value="1"/>
</dbReference>
<dbReference type="InterPro" id="IPR002942">
    <property type="entry name" value="S4_RNA-bd"/>
</dbReference>
<dbReference type="SMART" id="SM00363">
    <property type="entry name" value="S4"/>
    <property type="match status" value="1"/>
</dbReference>
<evidence type="ECO:0000256" key="2">
    <source>
        <dbReference type="ARBA" id="ARBA00023235"/>
    </source>
</evidence>
<keyword evidence="2" id="KW-0413">Isomerase</keyword>
<dbReference type="InterPro" id="IPR006145">
    <property type="entry name" value="PsdUridine_synth_RsuA/RluA"/>
</dbReference>
<dbReference type="CDD" id="cd02870">
    <property type="entry name" value="PseudoU_synth_RsuA_like"/>
    <property type="match status" value="1"/>
</dbReference>
<dbReference type="InterPro" id="IPR018496">
    <property type="entry name" value="PsdUridine_synth_RsuA/RluB_CS"/>
</dbReference>
<dbReference type="AlphaFoldDB" id="A0A7S2ZER3"/>
<dbReference type="Gene3D" id="3.30.70.580">
    <property type="entry name" value="Pseudouridine synthase I, catalytic domain, N-terminal subdomain"/>
    <property type="match status" value="1"/>
</dbReference>
<reference evidence="6" key="1">
    <citation type="submission" date="2021-01" db="EMBL/GenBank/DDBJ databases">
        <authorList>
            <person name="Corre E."/>
            <person name="Pelletier E."/>
            <person name="Niang G."/>
            <person name="Scheremetjew M."/>
            <person name="Finn R."/>
            <person name="Kale V."/>
            <person name="Holt S."/>
            <person name="Cochrane G."/>
            <person name="Meng A."/>
            <person name="Brown T."/>
            <person name="Cohen L."/>
        </authorList>
    </citation>
    <scope>NUCLEOTIDE SEQUENCE</scope>
    <source>
        <strain evidence="6">CCMP 769</strain>
    </source>
</reference>
<evidence type="ECO:0000259" key="5">
    <source>
        <dbReference type="SMART" id="SM00363"/>
    </source>
</evidence>
<keyword evidence="3" id="KW-0694">RNA-binding</keyword>
<organism evidence="6">
    <name type="scientific">Rhodosorus marinus</name>
    <dbReference type="NCBI Taxonomy" id="101924"/>
    <lineage>
        <taxon>Eukaryota</taxon>
        <taxon>Rhodophyta</taxon>
        <taxon>Stylonematophyceae</taxon>
        <taxon>Stylonematales</taxon>
        <taxon>Stylonemataceae</taxon>
        <taxon>Rhodosorus</taxon>
    </lineage>
</organism>
<dbReference type="InterPro" id="IPR042092">
    <property type="entry name" value="PsdUridine_s_RsuA/RluB/E/F_cat"/>
</dbReference>
<dbReference type="Pfam" id="PF01479">
    <property type="entry name" value="S4"/>
    <property type="match status" value="1"/>
</dbReference>